<feature type="domain" description="BPL/LPL catalytic" evidence="10">
    <location>
        <begin position="30"/>
        <end position="212"/>
    </location>
</feature>
<dbReference type="GO" id="GO:0005737">
    <property type="term" value="C:cytoplasm"/>
    <property type="evidence" value="ECO:0007669"/>
    <property type="project" value="UniProtKB-SubCell"/>
</dbReference>
<comment type="caution">
    <text evidence="11">The sequence shown here is derived from an EMBL/GenBank/DDBJ whole genome shotgun (WGS) entry which is preliminary data.</text>
</comment>
<dbReference type="PANTHER" id="PTHR10993">
    <property type="entry name" value="OCTANOYLTRANSFERASE"/>
    <property type="match status" value="1"/>
</dbReference>
<evidence type="ECO:0000256" key="9">
    <source>
        <dbReference type="PIRSR" id="PIRSR016262-3"/>
    </source>
</evidence>
<dbReference type="GO" id="GO:0009249">
    <property type="term" value="P:protein lipoylation"/>
    <property type="evidence" value="ECO:0007669"/>
    <property type="project" value="InterPro"/>
</dbReference>
<dbReference type="Proteomes" id="UP000539642">
    <property type="component" value="Unassembled WGS sequence"/>
</dbReference>
<dbReference type="PROSITE" id="PS51733">
    <property type="entry name" value="BPL_LPL_CATALYTIC"/>
    <property type="match status" value="1"/>
</dbReference>
<gene>
    <name evidence="5" type="primary">lipB</name>
    <name evidence="11" type="ORF">HNQ81_000528</name>
</gene>
<dbReference type="NCBIfam" id="TIGR00214">
    <property type="entry name" value="lipB"/>
    <property type="match status" value="1"/>
</dbReference>
<evidence type="ECO:0000256" key="4">
    <source>
        <dbReference type="ARBA" id="ARBA00024732"/>
    </source>
</evidence>
<comment type="function">
    <text evidence="4 5 6">Catalyzes the transfer of endogenously produced octanoic acid from octanoyl-acyl-carrier-protein onto the lipoyl domains of lipoate-dependent enzymes. Lipoyl-ACP can also act as a substrate although octanoyl-ACP is likely to be the physiological substrate.</text>
</comment>
<dbReference type="SUPFAM" id="SSF55681">
    <property type="entry name" value="Class II aaRS and biotin synthetases"/>
    <property type="match status" value="1"/>
</dbReference>
<dbReference type="HAMAP" id="MF_00013">
    <property type="entry name" value="LipB"/>
    <property type="match status" value="1"/>
</dbReference>
<feature type="site" description="Lowers pKa of active site Cys" evidence="5 9">
    <location>
        <position position="139"/>
    </location>
</feature>
<dbReference type="PIRSF" id="PIRSF016262">
    <property type="entry name" value="LPLase"/>
    <property type="match status" value="1"/>
</dbReference>
<evidence type="ECO:0000256" key="6">
    <source>
        <dbReference type="PIRNR" id="PIRNR016262"/>
    </source>
</evidence>
<comment type="subcellular location">
    <subcellularLocation>
        <location evidence="5">Cytoplasm</location>
    </subcellularLocation>
</comment>
<dbReference type="EMBL" id="JACHEO010000002">
    <property type="protein sequence ID" value="MBB5346818.1"/>
    <property type="molecule type" value="Genomic_DNA"/>
</dbReference>
<comment type="catalytic activity">
    <reaction evidence="5 6">
        <text>octanoyl-[ACP] + L-lysyl-[protein] = N(6)-octanoyl-L-lysyl-[protein] + holo-[ACP] + H(+)</text>
        <dbReference type="Rhea" id="RHEA:17665"/>
        <dbReference type="Rhea" id="RHEA-COMP:9636"/>
        <dbReference type="Rhea" id="RHEA-COMP:9685"/>
        <dbReference type="Rhea" id="RHEA-COMP:9752"/>
        <dbReference type="Rhea" id="RHEA-COMP:9928"/>
        <dbReference type="ChEBI" id="CHEBI:15378"/>
        <dbReference type="ChEBI" id="CHEBI:29969"/>
        <dbReference type="ChEBI" id="CHEBI:64479"/>
        <dbReference type="ChEBI" id="CHEBI:78463"/>
        <dbReference type="ChEBI" id="CHEBI:78809"/>
        <dbReference type="EC" id="2.3.1.181"/>
    </reaction>
</comment>
<protein>
    <recommendedName>
        <fullName evidence="5 6">Octanoyltransferase</fullName>
        <ecNumber evidence="5 6">2.3.1.181</ecNumber>
    </recommendedName>
    <alternativeName>
        <fullName evidence="5">Lipoate-protein ligase B</fullName>
    </alternativeName>
    <alternativeName>
        <fullName evidence="5">Lipoyl/octanoyl transferase</fullName>
    </alternativeName>
    <alternativeName>
        <fullName evidence="5">Octanoyl-[acyl-carrier-protein]-protein N-octanoyltransferase</fullName>
    </alternativeName>
</protein>
<evidence type="ECO:0000256" key="8">
    <source>
        <dbReference type="PIRSR" id="PIRSR016262-2"/>
    </source>
</evidence>
<dbReference type="GO" id="GO:0033819">
    <property type="term" value="F:lipoyl(octanoyl) transferase activity"/>
    <property type="evidence" value="ECO:0007669"/>
    <property type="project" value="UniProtKB-EC"/>
</dbReference>
<comment type="similarity">
    <text evidence="5 6">Belongs to the LipB family.</text>
</comment>
<dbReference type="Gene3D" id="3.30.930.10">
    <property type="entry name" value="Bira Bifunctional Protein, Domain 2"/>
    <property type="match status" value="1"/>
</dbReference>
<reference evidence="11 12" key="1">
    <citation type="submission" date="2020-08" db="EMBL/GenBank/DDBJ databases">
        <title>Genomic Encyclopedia of Type Strains, Phase IV (KMG-IV): sequencing the most valuable type-strain genomes for metagenomic binning, comparative biology and taxonomic classification.</title>
        <authorList>
            <person name="Goeker M."/>
        </authorList>
    </citation>
    <scope>NUCLEOTIDE SEQUENCE [LARGE SCALE GENOMIC DNA]</scope>
    <source>
        <strain evidence="11 12">DSM 28570</strain>
    </source>
</reference>
<feature type="binding site" evidence="5 8">
    <location>
        <begin position="142"/>
        <end position="144"/>
    </location>
    <ligand>
        <name>substrate</name>
    </ligand>
</feature>
<dbReference type="Pfam" id="PF21948">
    <property type="entry name" value="LplA-B_cat"/>
    <property type="match status" value="1"/>
</dbReference>
<dbReference type="NCBIfam" id="NF010925">
    <property type="entry name" value="PRK14345.1"/>
    <property type="match status" value="1"/>
</dbReference>
<evidence type="ECO:0000313" key="12">
    <source>
        <dbReference type="Proteomes" id="UP000539642"/>
    </source>
</evidence>
<evidence type="ECO:0000259" key="10">
    <source>
        <dbReference type="PROSITE" id="PS51733"/>
    </source>
</evidence>
<feature type="active site" description="Acyl-thioester intermediate" evidence="5 7">
    <location>
        <position position="173"/>
    </location>
</feature>
<evidence type="ECO:0000256" key="2">
    <source>
        <dbReference type="ARBA" id="ARBA00022679"/>
    </source>
</evidence>
<dbReference type="CDD" id="cd16444">
    <property type="entry name" value="LipB"/>
    <property type="match status" value="1"/>
</dbReference>
<evidence type="ECO:0000256" key="1">
    <source>
        <dbReference type="ARBA" id="ARBA00004821"/>
    </source>
</evidence>
<evidence type="ECO:0000256" key="7">
    <source>
        <dbReference type="PIRSR" id="PIRSR016262-1"/>
    </source>
</evidence>
<feature type="binding site" evidence="5 8">
    <location>
        <begin position="155"/>
        <end position="157"/>
    </location>
    <ligand>
        <name>substrate</name>
    </ligand>
</feature>
<comment type="miscellaneous">
    <text evidence="5">In the reaction, the free carboxyl group of octanoic acid is attached via an amide linkage to the epsilon-amino group of a specific lysine residue of lipoyl domains of lipoate-dependent enzymes.</text>
</comment>
<dbReference type="InterPro" id="IPR045864">
    <property type="entry name" value="aa-tRNA-synth_II/BPL/LPL"/>
</dbReference>
<feature type="binding site" evidence="5 8">
    <location>
        <begin position="75"/>
        <end position="82"/>
    </location>
    <ligand>
        <name>substrate</name>
    </ligand>
</feature>
<dbReference type="InterPro" id="IPR004143">
    <property type="entry name" value="BPL_LPL_catalytic"/>
</dbReference>
<name>A0A840UVR9_9BACT</name>
<dbReference type="EC" id="2.3.1.181" evidence="5 6"/>
<dbReference type="InterPro" id="IPR000544">
    <property type="entry name" value="Octanoyltransferase"/>
</dbReference>
<evidence type="ECO:0000256" key="3">
    <source>
        <dbReference type="ARBA" id="ARBA00023315"/>
    </source>
</evidence>
<dbReference type="InterPro" id="IPR020605">
    <property type="entry name" value="Octanoyltransferase_CS"/>
</dbReference>
<dbReference type="PANTHER" id="PTHR10993:SF7">
    <property type="entry name" value="LIPOYLTRANSFERASE 2, MITOCHONDRIAL-RELATED"/>
    <property type="match status" value="1"/>
</dbReference>
<keyword evidence="5" id="KW-0963">Cytoplasm</keyword>
<keyword evidence="12" id="KW-1185">Reference proteome</keyword>
<dbReference type="RefSeq" id="WP_183348047.1">
    <property type="nucleotide sequence ID" value="NZ_JACHEO010000002.1"/>
</dbReference>
<sequence length="226" mass="24766">MAIRLCRLGLVDYQAVHQLQLRLVAARLAGAEDDVILVTEHPPVFTLGRRGRRDHLLVSESFLAAHGIELIHIERGGDITYHGPGQLVIYPVLDLRRLRRSITEHVGALEELMLRLAADCGVTAVRDGRGRGIWCGGAKLGSVGIAVRHGVACHGLALNVAPDLLPFTWINPCGLSGVRMTSLARESGREVTVHWVTRHLLQILQDLLGRPVAAIDRLELPWPEVA</sequence>
<proteinExistence type="inferred from homology"/>
<keyword evidence="3 5" id="KW-0012">Acyltransferase</keyword>
<accession>A0A840UVR9</accession>
<comment type="pathway">
    <text evidence="1 5 6">Protein modification; protein lipoylation via endogenous pathway; protein N(6)-(lipoyl)lysine from octanoyl-[acyl-carrier-protein]: step 1/2.</text>
</comment>
<organism evidence="11 12">
    <name type="scientific">Desulfoprunum benzoelyticum</name>
    <dbReference type="NCBI Taxonomy" id="1506996"/>
    <lineage>
        <taxon>Bacteria</taxon>
        <taxon>Pseudomonadati</taxon>
        <taxon>Thermodesulfobacteriota</taxon>
        <taxon>Desulfobulbia</taxon>
        <taxon>Desulfobulbales</taxon>
        <taxon>Desulfobulbaceae</taxon>
        <taxon>Desulfoprunum</taxon>
    </lineage>
</organism>
<evidence type="ECO:0000313" key="11">
    <source>
        <dbReference type="EMBL" id="MBB5346818.1"/>
    </source>
</evidence>
<evidence type="ECO:0000256" key="5">
    <source>
        <dbReference type="HAMAP-Rule" id="MF_00013"/>
    </source>
</evidence>
<dbReference type="PROSITE" id="PS01313">
    <property type="entry name" value="LIPB"/>
    <property type="match status" value="1"/>
</dbReference>
<dbReference type="AlphaFoldDB" id="A0A840UVR9"/>
<keyword evidence="2 5" id="KW-0808">Transferase</keyword>
<dbReference type="UniPathway" id="UPA00538">
    <property type="reaction ID" value="UER00592"/>
</dbReference>